<keyword evidence="6 8" id="KW-0808">Transferase</keyword>
<evidence type="ECO:0000313" key="12">
    <source>
        <dbReference type="Proteomes" id="UP000439752"/>
    </source>
</evidence>
<dbReference type="EC" id="2.1.3.3" evidence="4 8"/>
<dbReference type="NCBIfam" id="TIGR00658">
    <property type="entry name" value="orni_carb_tr"/>
    <property type="match status" value="1"/>
</dbReference>
<accession>A0A653I317</accession>
<evidence type="ECO:0000313" key="11">
    <source>
        <dbReference type="EMBL" id="VWX33347.1"/>
    </source>
</evidence>
<comment type="function">
    <text evidence="1">Reversibly catalyzes the transfer of the carbamoyl group from carbamoyl phosphate (CP) to the N(epsilon) atom of ornithine (ORN) to produce L-citrulline.</text>
</comment>
<evidence type="ECO:0000256" key="2">
    <source>
        <dbReference type="ARBA" id="ARBA00004975"/>
    </source>
</evidence>
<dbReference type="InterPro" id="IPR006131">
    <property type="entry name" value="Asp_carbamoyltransf_Asp/Orn-bd"/>
</dbReference>
<dbReference type="PRINTS" id="PR00100">
    <property type="entry name" value="AOTCASE"/>
</dbReference>
<dbReference type="InterPro" id="IPR002292">
    <property type="entry name" value="Orn/put_carbamltrans"/>
</dbReference>
<name>A0A653I317_9BACL</name>
<dbReference type="InterPro" id="IPR036901">
    <property type="entry name" value="Asp/Orn_carbamoylTrfase_sf"/>
</dbReference>
<dbReference type="PRINTS" id="PR00102">
    <property type="entry name" value="OTCASE"/>
</dbReference>
<proteinExistence type="inferred from homology"/>
<comment type="similarity">
    <text evidence="3 8">Belongs to the aspartate/ornithine carbamoyltransferase superfamily. OTCase family.</text>
</comment>
<feature type="binding site" evidence="8">
    <location>
        <begin position="268"/>
        <end position="269"/>
    </location>
    <ligand>
        <name>carbamoyl phosphate</name>
        <dbReference type="ChEBI" id="CHEBI:58228"/>
    </ligand>
</feature>
<dbReference type="FunFam" id="3.40.50.1370:FF:000008">
    <property type="entry name" value="Ornithine carbamoyltransferase"/>
    <property type="match status" value="1"/>
</dbReference>
<comment type="pathway">
    <text evidence="2">Amino-acid biosynthesis; L-arginine biosynthesis; L-arginine from L-ornithine and carbamoyl phosphate: step 1/3.</text>
</comment>
<dbReference type="SUPFAM" id="SSF53671">
    <property type="entry name" value="Aspartate/ornithine carbamoyltransferase"/>
    <property type="match status" value="1"/>
</dbReference>
<comment type="catalytic activity">
    <reaction evidence="7 8">
        <text>carbamoyl phosphate + L-ornithine = L-citrulline + phosphate + H(+)</text>
        <dbReference type="Rhea" id="RHEA:19513"/>
        <dbReference type="ChEBI" id="CHEBI:15378"/>
        <dbReference type="ChEBI" id="CHEBI:43474"/>
        <dbReference type="ChEBI" id="CHEBI:46911"/>
        <dbReference type="ChEBI" id="CHEBI:57743"/>
        <dbReference type="ChEBI" id="CHEBI:58228"/>
        <dbReference type="EC" id="2.1.3.3"/>
    </reaction>
</comment>
<dbReference type="EMBL" id="CABWKQ010000003">
    <property type="protein sequence ID" value="VWX33347.1"/>
    <property type="molecule type" value="Genomic_DNA"/>
</dbReference>
<dbReference type="InterPro" id="IPR024904">
    <property type="entry name" value="OTCase_ArgI"/>
</dbReference>
<dbReference type="PANTHER" id="PTHR45753">
    <property type="entry name" value="ORNITHINE CARBAMOYLTRANSFERASE, MITOCHONDRIAL"/>
    <property type="match status" value="1"/>
</dbReference>
<dbReference type="RefSeq" id="WP_159172757.1">
    <property type="nucleotide sequence ID" value="NZ_LR732308.1"/>
</dbReference>
<keyword evidence="8" id="KW-0963">Cytoplasm</keyword>
<evidence type="ECO:0000256" key="5">
    <source>
        <dbReference type="ARBA" id="ARBA00016634"/>
    </source>
</evidence>
<feature type="binding site" evidence="8">
    <location>
        <position position="164"/>
    </location>
    <ligand>
        <name>L-ornithine</name>
        <dbReference type="ChEBI" id="CHEBI:46911"/>
    </ligand>
</feature>
<feature type="binding site" evidence="8">
    <location>
        <position position="106"/>
    </location>
    <ligand>
        <name>carbamoyl phosphate</name>
        <dbReference type="ChEBI" id="CHEBI:58228"/>
    </ligand>
</feature>
<dbReference type="GO" id="GO:0042450">
    <property type="term" value="P:L-arginine biosynthetic process via ornithine"/>
    <property type="evidence" value="ECO:0007669"/>
    <property type="project" value="UniProtKB-UniRule"/>
</dbReference>
<keyword evidence="12" id="KW-1185">Reference proteome</keyword>
<evidence type="ECO:0000256" key="8">
    <source>
        <dbReference type="HAMAP-Rule" id="MF_01109"/>
    </source>
</evidence>
<dbReference type="Pfam" id="PF00185">
    <property type="entry name" value="OTCace"/>
    <property type="match status" value="1"/>
</dbReference>
<evidence type="ECO:0000256" key="1">
    <source>
        <dbReference type="ARBA" id="ARBA00003822"/>
    </source>
</evidence>
<dbReference type="GO" id="GO:0016597">
    <property type="term" value="F:amino acid binding"/>
    <property type="evidence" value="ECO:0007669"/>
    <property type="project" value="InterPro"/>
</dbReference>
<feature type="domain" description="Aspartate/ornithine carbamoyltransferase Asp/Orn-binding" evidence="9">
    <location>
        <begin position="153"/>
        <end position="305"/>
    </location>
</feature>
<feature type="binding site" evidence="8">
    <location>
        <position position="228"/>
    </location>
    <ligand>
        <name>L-ornithine</name>
        <dbReference type="ChEBI" id="CHEBI:46911"/>
    </ligand>
</feature>
<dbReference type="Gene3D" id="3.40.50.1370">
    <property type="entry name" value="Aspartate/ornithine carbamoyltransferase"/>
    <property type="match status" value="2"/>
</dbReference>
<protein>
    <recommendedName>
        <fullName evidence="5 8">Ornithine carbamoyltransferase</fullName>
        <shortName evidence="8">OTCase</shortName>
        <ecNumber evidence="4 8">2.1.3.3</ecNumber>
    </recommendedName>
</protein>
<feature type="binding site" evidence="8">
    <location>
        <begin position="133"/>
        <end position="136"/>
    </location>
    <ligand>
        <name>carbamoyl phosphate</name>
        <dbReference type="ChEBI" id="CHEBI:58228"/>
    </ligand>
</feature>
<feature type="binding site" evidence="8">
    <location>
        <begin position="55"/>
        <end position="58"/>
    </location>
    <ligand>
        <name>carbamoyl phosphate</name>
        <dbReference type="ChEBI" id="CHEBI:58228"/>
    </ligand>
</feature>
<evidence type="ECO:0000259" key="10">
    <source>
        <dbReference type="Pfam" id="PF02729"/>
    </source>
</evidence>
<organism evidence="11 12">
    <name type="scientific">Exiguobacterium oxidotolerans</name>
    <dbReference type="NCBI Taxonomy" id="223958"/>
    <lineage>
        <taxon>Bacteria</taxon>
        <taxon>Bacillati</taxon>
        <taxon>Bacillota</taxon>
        <taxon>Bacilli</taxon>
        <taxon>Bacillales</taxon>
        <taxon>Bacillales Family XII. Incertae Sedis</taxon>
        <taxon>Exiguobacterium</taxon>
    </lineage>
</organism>
<dbReference type="InterPro" id="IPR006132">
    <property type="entry name" value="Asp/Orn_carbamoyltranf_P-bd"/>
</dbReference>
<dbReference type="HAMAP" id="MF_01109">
    <property type="entry name" value="OTCase"/>
    <property type="match status" value="1"/>
</dbReference>
<dbReference type="GO" id="GO:0004585">
    <property type="term" value="F:ornithine carbamoyltransferase activity"/>
    <property type="evidence" value="ECO:0007669"/>
    <property type="project" value="UniProtKB-UniRule"/>
</dbReference>
<evidence type="ECO:0000259" key="9">
    <source>
        <dbReference type="Pfam" id="PF00185"/>
    </source>
</evidence>
<feature type="binding site" evidence="8">
    <location>
        <position position="82"/>
    </location>
    <ligand>
        <name>carbamoyl phosphate</name>
        <dbReference type="ChEBI" id="CHEBI:58228"/>
    </ligand>
</feature>
<sequence>MKTKHKLQHMLTLEELTAESLTELLELAKAVKQSPSDYQTALAGKKVALLFEKASTRTRISFEVGVVELGGYPVVLSGADMQIGRGEPLSDTIKVMSRYVDALMIRTFAHETVETLATHGTIPIINGLTDLHHPCQVLADLLTIEEHFGSRQGKILTYIGDGNNMAHSLLLGGALSGMEVRICSPDAYAPNEKIVAQAIEIAKATGGTIELFTDPVAAVKGAEVIYSDVFASMGQESESIERLNAFAGYQVNLSLLREAADEVIFLHCLPAHRGEEVTADVIDGTHSVVFDQAENRLHAQKALMIELLGK</sequence>
<dbReference type="GO" id="GO:0019240">
    <property type="term" value="P:citrulline biosynthetic process"/>
    <property type="evidence" value="ECO:0007669"/>
    <property type="project" value="TreeGrafter"/>
</dbReference>
<dbReference type="InterPro" id="IPR006130">
    <property type="entry name" value="Asp/Orn_carbamoylTrfase"/>
</dbReference>
<comment type="subcellular location">
    <subcellularLocation>
        <location evidence="8">Cytoplasm</location>
    </subcellularLocation>
</comment>
<feature type="domain" description="Aspartate/ornithine carbamoyltransferase carbamoyl-P binding" evidence="10">
    <location>
        <begin position="8"/>
        <end position="146"/>
    </location>
</feature>
<dbReference type="PANTHER" id="PTHR45753:SF3">
    <property type="entry name" value="ORNITHINE TRANSCARBAMYLASE, MITOCHONDRIAL"/>
    <property type="match status" value="1"/>
</dbReference>
<evidence type="ECO:0000256" key="6">
    <source>
        <dbReference type="ARBA" id="ARBA00022679"/>
    </source>
</evidence>
<dbReference type="AlphaFoldDB" id="A0A653I317"/>
<feature type="binding site" evidence="8">
    <location>
        <position position="296"/>
    </location>
    <ligand>
        <name>carbamoyl phosphate</name>
        <dbReference type="ChEBI" id="CHEBI:58228"/>
    </ligand>
</feature>
<feature type="binding site" evidence="8">
    <location>
        <begin position="232"/>
        <end position="233"/>
    </location>
    <ligand>
        <name>L-ornithine</name>
        <dbReference type="ChEBI" id="CHEBI:46911"/>
    </ligand>
</feature>
<dbReference type="PROSITE" id="PS00097">
    <property type="entry name" value="CARBAMOYLTRANSFERASE"/>
    <property type="match status" value="1"/>
</dbReference>
<evidence type="ECO:0000256" key="7">
    <source>
        <dbReference type="ARBA" id="ARBA00048772"/>
    </source>
</evidence>
<dbReference type="NCBIfam" id="NF001986">
    <property type="entry name" value="PRK00779.1"/>
    <property type="match status" value="1"/>
</dbReference>
<dbReference type="GO" id="GO:0005737">
    <property type="term" value="C:cytoplasm"/>
    <property type="evidence" value="ECO:0007669"/>
    <property type="project" value="UniProtKB-SubCell"/>
</dbReference>
<dbReference type="Proteomes" id="UP000439752">
    <property type="component" value="Unassembled WGS sequence"/>
</dbReference>
<evidence type="ECO:0000256" key="3">
    <source>
        <dbReference type="ARBA" id="ARBA00007805"/>
    </source>
</evidence>
<dbReference type="Pfam" id="PF02729">
    <property type="entry name" value="OTCace_N"/>
    <property type="match status" value="1"/>
</dbReference>
<reference evidence="11 12" key="1">
    <citation type="submission" date="2019-10" db="EMBL/GenBank/DDBJ databases">
        <authorList>
            <person name="Karimi E."/>
        </authorList>
    </citation>
    <scope>NUCLEOTIDE SEQUENCE [LARGE SCALE GENOMIC DNA]</scope>
    <source>
        <strain evidence="11">Exiguobacterium sp. 9Y</strain>
    </source>
</reference>
<evidence type="ECO:0000256" key="4">
    <source>
        <dbReference type="ARBA" id="ARBA00013007"/>
    </source>
</evidence>
<gene>
    <name evidence="11" type="primary">argF</name>
    <name evidence="11" type="ORF">EXIGUO9Y_110148</name>
</gene>